<feature type="compositionally biased region" description="Basic and acidic residues" evidence="2">
    <location>
        <begin position="222"/>
        <end position="232"/>
    </location>
</feature>
<feature type="domain" description="ShKT" evidence="3">
    <location>
        <begin position="296"/>
        <end position="333"/>
    </location>
</feature>
<keyword evidence="5" id="KW-1185">Reference proteome</keyword>
<evidence type="ECO:0000313" key="5">
    <source>
        <dbReference type="Proteomes" id="UP001347796"/>
    </source>
</evidence>
<dbReference type="PANTHER" id="PTHR10334">
    <property type="entry name" value="CYSTEINE-RICH SECRETORY PROTEIN-RELATED"/>
    <property type="match status" value="1"/>
</dbReference>
<dbReference type="CDD" id="cd05380">
    <property type="entry name" value="CAP_euk"/>
    <property type="match status" value="1"/>
</dbReference>
<evidence type="ECO:0000256" key="2">
    <source>
        <dbReference type="SAM" id="MobiDB-lite"/>
    </source>
</evidence>
<dbReference type="PRINTS" id="PR00837">
    <property type="entry name" value="V5TPXLIKE"/>
</dbReference>
<proteinExistence type="predicted"/>
<dbReference type="SMART" id="SM00198">
    <property type="entry name" value="SCP"/>
    <property type="match status" value="1"/>
</dbReference>
<feature type="domain" description="ShKT" evidence="3">
    <location>
        <begin position="249"/>
        <end position="280"/>
    </location>
</feature>
<gene>
    <name evidence="4" type="ORF">SNE40_004841</name>
</gene>
<dbReference type="InterPro" id="IPR001283">
    <property type="entry name" value="CRISP-related"/>
</dbReference>
<comment type="caution">
    <text evidence="1">Lacks conserved residue(s) required for the propagation of feature annotation.</text>
</comment>
<feature type="region of interest" description="Disordered" evidence="2">
    <location>
        <begin position="210"/>
        <end position="246"/>
    </location>
</feature>
<dbReference type="Pfam" id="PF01549">
    <property type="entry name" value="ShK"/>
    <property type="match status" value="2"/>
</dbReference>
<evidence type="ECO:0000259" key="3">
    <source>
        <dbReference type="PROSITE" id="PS51670"/>
    </source>
</evidence>
<accession>A0AAN8KA71</accession>
<evidence type="ECO:0000313" key="4">
    <source>
        <dbReference type="EMBL" id="KAK6188720.1"/>
    </source>
</evidence>
<sequence>MMFSCCTMDRFVLSLCCIIVVCNGNIINLNVYKDVIIQQHNEFRTTEYAASMNRLAWSDRLANEAAHWVDKCRFEHENGGRGENIFFSNYKQNTRDLILAGLDDWHEERSTWRWTNGDCGFACHYTQMIWGNTTRVGCAAKQCGLLYDKGRLVKNTFFMACYYDPKGNIMGFYPFEIGPSCTKCPAGFKCDRLLCKSVYDMPTKTLAPKSRISTEKPMISTEKPRISTEKPRTTTPPAPSKTPSSTAACTDRLDSCKSWKRSCSTNQAVRISCPKTCNQCNPWAQPQNLQATSVPCEDDKKYVSSCNYWAKLNYCKHNQLMREVYCIKTCKTCY</sequence>
<reference evidence="4 5" key="1">
    <citation type="submission" date="2024-01" db="EMBL/GenBank/DDBJ databases">
        <title>The genome of the rayed Mediterranean limpet Patella caerulea (Linnaeus, 1758).</title>
        <authorList>
            <person name="Anh-Thu Weber A."/>
            <person name="Halstead-Nussloch G."/>
        </authorList>
    </citation>
    <scope>NUCLEOTIDE SEQUENCE [LARGE SCALE GENOMIC DNA]</scope>
    <source>
        <strain evidence="4">AATW-2023a</strain>
        <tissue evidence="4">Whole specimen</tissue>
    </source>
</reference>
<dbReference type="SMART" id="SM00254">
    <property type="entry name" value="ShKT"/>
    <property type="match status" value="2"/>
</dbReference>
<protein>
    <recommendedName>
        <fullName evidence="3">ShKT domain-containing protein</fullName>
    </recommendedName>
</protein>
<comment type="caution">
    <text evidence="4">The sequence shown here is derived from an EMBL/GenBank/DDBJ whole genome shotgun (WGS) entry which is preliminary data.</text>
</comment>
<dbReference type="SUPFAM" id="SSF55797">
    <property type="entry name" value="PR-1-like"/>
    <property type="match status" value="1"/>
</dbReference>
<dbReference type="EMBL" id="JAZGQO010000003">
    <property type="protein sequence ID" value="KAK6188720.1"/>
    <property type="molecule type" value="Genomic_DNA"/>
</dbReference>
<evidence type="ECO:0000256" key="1">
    <source>
        <dbReference type="PROSITE-ProRule" id="PRU01005"/>
    </source>
</evidence>
<dbReference type="Proteomes" id="UP001347796">
    <property type="component" value="Unassembled WGS sequence"/>
</dbReference>
<dbReference type="InterPro" id="IPR003582">
    <property type="entry name" value="ShKT_dom"/>
</dbReference>
<dbReference type="PROSITE" id="PS51670">
    <property type="entry name" value="SHKT"/>
    <property type="match status" value="2"/>
</dbReference>
<dbReference type="InterPro" id="IPR014044">
    <property type="entry name" value="CAP_dom"/>
</dbReference>
<dbReference type="InterPro" id="IPR035940">
    <property type="entry name" value="CAP_sf"/>
</dbReference>
<organism evidence="4 5">
    <name type="scientific">Patella caerulea</name>
    <name type="common">Rayed Mediterranean limpet</name>
    <dbReference type="NCBI Taxonomy" id="87958"/>
    <lineage>
        <taxon>Eukaryota</taxon>
        <taxon>Metazoa</taxon>
        <taxon>Spiralia</taxon>
        <taxon>Lophotrochozoa</taxon>
        <taxon>Mollusca</taxon>
        <taxon>Gastropoda</taxon>
        <taxon>Patellogastropoda</taxon>
        <taxon>Patelloidea</taxon>
        <taxon>Patellidae</taxon>
        <taxon>Patella</taxon>
    </lineage>
</organism>
<name>A0AAN8KA71_PATCE</name>
<dbReference type="AlphaFoldDB" id="A0AAN8KA71"/>
<dbReference type="Pfam" id="PF00188">
    <property type="entry name" value="CAP"/>
    <property type="match status" value="1"/>
</dbReference>
<dbReference type="Gene3D" id="3.40.33.10">
    <property type="entry name" value="CAP"/>
    <property type="match status" value="1"/>
</dbReference>